<dbReference type="Proteomes" id="UP000182631">
    <property type="component" value="Unassembled WGS sequence"/>
</dbReference>
<dbReference type="EMBL" id="FITM01000008">
    <property type="protein sequence ID" value="SAY40013.1"/>
    <property type="molecule type" value="Genomic_DNA"/>
</dbReference>
<accession>A0A165B3R0</accession>
<reference evidence="3" key="1">
    <citation type="submission" date="2016-02" db="EMBL/GenBank/DDBJ databases">
        <authorList>
            <person name="liu f."/>
        </authorList>
    </citation>
    <scope>NUCLEOTIDE SEQUENCE [LARGE SCALE GENOMIC DNA]</scope>
</reference>
<sequence>MCHNRRISRNRVFRGLAKRGRSTMMGWFFGFKLHLLINHKGQIVAFRITDEQQR</sequence>
<name>A0A165B3R0_9SYNE</name>
<organism evidence="2 3">
    <name type="scientific">Candidatus Synechococcus spongiarum</name>
    <dbReference type="NCBI Taxonomy" id="431041"/>
    <lineage>
        <taxon>Bacteria</taxon>
        <taxon>Bacillati</taxon>
        <taxon>Cyanobacteriota</taxon>
        <taxon>Cyanophyceae</taxon>
        <taxon>Synechococcales</taxon>
        <taxon>Synechococcaceae</taxon>
        <taxon>Synechococcus</taxon>
    </lineage>
</organism>
<gene>
    <name evidence="2" type="ORF">FLM9_75</name>
</gene>
<protein>
    <submittedName>
        <fullName evidence="2">Mobile element protein</fullName>
    </submittedName>
</protein>
<evidence type="ECO:0000313" key="3">
    <source>
        <dbReference type="Proteomes" id="UP000182631"/>
    </source>
</evidence>
<dbReference type="InterPro" id="IPR025668">
    <property type="entry name" value="Tnp_DDE_dom"/>
</dbReference>
<dbReference type="Pfam" id="PF13612">
    <property type="entry name" value="DDE_Tnp_1_3"/>
    <property type="match status" value="1"/>
</dbReference>
<feature type="domain" description="Transposase DDE" evidence="1">
    <location>
        <begin position="1"/>
        <end position="51"/>
    </location>
</feature>
<evidence type="ECO:0000313" key="2">
    <source>
        <dbReference type="EMBL" id="SAY40013.1"/>
    </source>
</evidence>
<evidence type="ECO:0000259" key="1">
    <source>
        <dbReference type="Pfam" id="PF13612"/>
    </source>
</evidence>
<dbReference type="AlphaFoldDB" id="A0A165B3R0"/>
<keyword evidence="3" id="KW-1185">Reference proteome</keyword>
<proteinExistence type="predicted"/>